<dbReference type="CDD" id="cd00130">
    <property type="entry name" value="PAS"/>
    <property type="match status" value="2"/>
</dbReference>
<keyword evidence="13" id="KW-1185">Reference proteome</keyword>
<dbReference type="Gene3D" id="3.40.50.2300">
    <property type="match status" value="1"/>
</dbReference>
<dbReference type="PROSITE" id="PS50112">
    <property type="entry name" value="PAS"/>
    <property type="match status" value="2"/>
</dbReference>
<dbReference type="RefSeq" id="WP_109826228.1">
    <property type="nucleotide sequence ID" value="NZ_QGKL01000042.1"/>
</dbReference>
<gene>
    <name evidence="12" type="ORF">DKT75_19820</name>
</gene>
<dbReference type="Pfam" id="PF00512">
    <property type="entry name" value="HisKA"/>
    <property type="match status" value="1"/>
</dbReference>
<evidence type="ECO:0000256" key="1">
    <source>
        <dbReference type="ARBA" id="ARBA00000085"/>
    </source>
</evidence>
<dbReference type="InterPro" id="IPR000700">
    <property type="entry name" value="PAS-assoc_C"/>
</dbReference>
<dbReference type="SUPFAM" id="SSF55874">
    <property type="entry name" value="ATPase domain of HSP90 chaperone/DNA topoisomerase II/histidine kinase"/>
    <property type="match status" value="1"/>
</dbReference>
<dbReference type="SUPFAM" id="SSF52172">
    <property type="entry name" value="CheY-like"/>
    <property type="match status" value="1"/>
</dbReference>
<dbReference type="NCBIfam" id="TIGR00229">
    <property type="entry name" value="sensory_box"/>
    <property type="match status" value="2"/>
</dbReference>
<dbReference type="InterPro" id="IPR001789">
    <property type="entry name" value="Sig_transdc_resp-reg_receiver"/>
</dbReference>
<dbReference type="SUPFAM" id="SSF55785">
    <property type="entry name" value="PYP-like sensor domain (PAS domain)"/>
    <property type="match status" value="2"/>
</dbReference>
<dbReference type="InterPro" id="IPR003594">
    <property type="entry name" value="HATPase_dom"/>
</dbReference>
<evidence type="ECO:0000313" key="13">
    <source>
        <dbReference type="Proteomes" id="UP000245506"/>
    </source>
</evidence>
<feature type="domain" description="PAS" evidence="10">
    <location>
        <begin position="147"/>
        <end position="181"/>
    </location>
</feature>
<dbReference type="PROSITE" id="PS50113">
    <property type="entry name" value="PAC"/>
    <property type="match status" value="1"/>
</dbReference>
<dbReference type="InterPro" id="IPR001610">
    <property type="entry name" value="PAC"/>
</dbReference>
<feature type="domain" description="Response regulatory" evidence="9">
    <location>
        <begin position="523"/>
        <end position="638"/>
    </location>
</feature>
<dbReference type="EC" id="2.7.13.3" evidence="2"/>
<dbReference type="OrthoDB" id="9792854at2"/>
<evidence type="ECO:0000256" key="5">
    <source>
        <dbReference type="ARBA" id="ARBA00022777"/>
    </source>
</evidence>
<evidence type="ECO:0000256" key="4">
    <source>
        <dbReference type="ARBA" id="ARBA00022679"/>
    </source>
</evidence>
<dbReference type="InterPro" id="IPR000014">
    <property type="entry name" value="PAS"/>
</dbReference>
<accession>A0A317CCN4</accession>
<dbReference type="Pfam" id="PF02518">
    <property type="entry name" value="HATPase_c"/>
    <property type="match status" value="1"/>
</dbReference>
<dbReference type="Pfam" id="PF13426">
    <property type="entry name" value="PAS_9"/>
    <property type="match status" value="1"/>
</dbReference>
<dbReference type="PROSITE" id="PS50109">
    <property type="entry name" value="HIS_KIN"/>
    <property type="match status" value="1"/>
</dbReference>
<evidence type="ECO:0000256" key="2">
    <source>
        <dbReference type="ARBA" id="ARBA00012438"/>
    </source>
</evidence>
<dbReference type="AlphaFoldDB" id="A0A317CCN4"/>
<dbReference type="Pfam" id="PF00989">
    <property type="entry name" value="PAS"/>
    <property type="match status" value="1"/>
</dbReference>
<dbReference type="PROSITE" id="PS50110">
    <property type="entry name" value="RESPONSE_REGULATORY"/>
    <property type="match status" value="1"/>
</dbReference>
<keyword evidence="4" id="KW-0808">Transferase</keyword>
<evidence type="ECO:0000256" key="7">
    <source>
        <dbReference type="SAM" id="Coils"/>
    </source>
</evidence>
<comment type="caution">
    <text evidence="12">The sequence shown here is derived from an EMBL/GenBank/DDBJ whole genome shotgun (WGS) entry which is preliminary data.</text>
</comment>
<dbReference type="PRINTS" id="PR00344">
    <property type="entry name" value="BCTRLSENSOR"/>
</dbReference>
<dbReference type="GO" id="GO:0006355">
    <property type="term" value="P:regulation of DNA-templated transcription"/>
    <property type="evidence" value="ECO:0007669"/>
    <property type="project" value="InterPro"/>
</dbReference>
<dbReference type="InterPro" id="IPR004358">
    <property type="entry name" value="Sig_transdc_His_kin-like_C"/>
</dbReference>
<dbReference type="GO" id="GO:0009927">
    <property type="term" value="F:histidine phosphotransfer kinase activity"/>
    <property type="evidence" value="ECO:0007669"/>
    <property type="project" value="TreeGrafter"/>
</dbReference>
<evidence type="ECO:0000256" key="6">
    <source>
        <dbReference type="PROSITE-ProRule" id="PRU00169"/>
    </source>
</evidence>
<dbReference type="GO" id="GO:0005886">
    <property type="term" value="C:plasma membrane"/>
    <property type="evidence" value="ECO:0007669"/>
    <property type="project" value="TreeGrafter"/>
</dbReference>
<organism evidence="12 13">
    <name type="scientific">Leucothrix arctica</name>
    <dbReference type="NCBI Taxonomy" id="1481894"/>
    <lineage>
        <taxon>Bacteria</taxon>
        <taxon>Pseudomonadati</taxon>
        <taxon>Pseudomonadota</taxon>
        <taxon>Gammaproteobacteria</taxon>
        <taxon>Thiotrichales</taxon>
        <taxon>Thiotrichaceae</taxon>
        <taxon>Leucothrix</taxon>
    </lineage>
</organism>
<dbReference type="Gene3D" id="3.30.450.20">
    <property type="entry name" value="PAS domain"/>
    <property type="match status" value="2"/>
</dbReference>
<dbReference type="Proteomes" id="UP000245506">
    <property type="component" value="Unassembled WGS sequence"/>
</dbReference>
<dbReference type="EMBL" id="QGKL01000042">
    <property type="protein sequence ID" value="PWQ93852.1"/>
    <property type="molecule type" value="Genomic_DNA"/>
</dbReference>
<keyword evidence="3 6" id="KW-0597">Phosphoprotein</keyword>
<feature type="modified residue" description="4-aspartylphosphate" evidence="6">
    <location>
        <position position="573"/>
    </location>
</feature>
<name>A0A317CCN4_9GAMM</name>
<dbReference type="PANTHER" id="PTHR43047:SF9">
    <property type="entry name" value="HISTIDINE KINASE"/>
    <property type="match status" value="1"/>
</dbReference>
<evidence type="ECO:0000313" key="12">
    <source>
        <dbReference type="EMBL" id="PWQ93852.1"/>
    </source>
</evidence>
<dbReference type="InterPro" id="IPR003661">
    <property type="entry name" value="HisK_dim/P_dom"/>
</dbReference>
<feature type="domain" description="Histidine kinase" evidence="8">
    <location>
        <begin position="284"/>
        <end position="497"/>
    </location>
</feature>
<keyword evidence="7" id="KW-0175">Coiled coil</keyword>
<dbReference type="Gene3D" id="3.30.565.10">
    <property type="entry name" value="Histidine kinase-like ATPase, C-terminal domain"/>
    <property type="match status" value="1"/>
</dbReference>
<evidence type="ECO:0000259" key="9">
    <source>
        <dbReference type="PROSITE" id="PS50110"/>
    </source>
</evidence>
<dbReference type="InterPro" id="IPR036890">
    <property type="entry name" value="HATPase_C_sf"/>
</dbReference>
<evidence type="ECO:0000256" key="3">
    <source>
        <dbReference type="ARBA" id="ARBA00022553"/>
    </source>
</evidence>
<protein>
    <recommendedName>
        <fullName evidence="2">histidine kinase</fullName>
        <ecNumber evidence="2">2.7.13.3</ecNumber>
    </recommendedName>
</protein>
<dbReference type="InterPro" id="IPR036097">
    <property type="entry name" value="HisK_dim/P_sf"/>
</dbReference>
<dbReference type="SMART" id="SM00388">
    <property type="entry name" value="HisKA"/>
    <property type="match status" value="1"/>
</dbReference>
<dbReference type="GO" id="GO:0000155">
    <property type="term" value="F:phosphorelay sensor kinase activity"/>
    <property type="evidence" value="ECO:0007669"/>
    <property type="project" value="InterPro"/>
</dbReference>
<dbReference type="InterPro" id="IPR011006">
    <property type="entry name" value="CheY-like_superfamily"/>
</dbReference>
<dbReference type="SMART" id="SM00387">
    <property type="entry name" value="HATPase_c"/>
    <property type="match status" value="1"/>
</dbReference>
<dbReference type="CDD" id="cd00156">
    <property type="entry name" value="REC"/>
    <property type="match status" value="1"/>
</dbReference>
<dbReference type="Gene3D" id="1.10.287.130">
    <property type="match status" value="1"/>
</dbReference>
<reference evidence="12 13" key="1">
    <citation type="submission" date="2018-05" db="EMBL/GenBank/DDBJ databases">
        <title>Leucothrix arctica sp. nov., isolated from Arctic seawater.</title>
        <authorList>
            <person name="Choi A."/>
            <person name="Baek K."/>
        </authorList>
    </citation>
    <scope>NUCLEOTIDE SEQUENCE [LARGE SCALE GENOMIC DNA]</scope>
    <source>
        <strain evidence="12 13">IMCC9719</strain>
    </source>
</reference>
<sequence>MTKSDSAIKTSKIDTINELNLSNVLENSLNEIYIFDTATLKFIQVNKGARKNLGYGMDELLAMTPVDIKPEHTNETFNQVIKTLALDEKQKIQFNTLHRRKDGTEYPTEVHLQKMHFDQRSVYVAIIIDITERVQRKLDLVQAHAFLDSAPDATVVVDNLGNIKVTNHRVVELLGYSASELKLMNVDDLVPQPYRSAHAAHRDTFSSNPIARGMGTGLDLSAVTKDGRNLPIEISLSPIDTADGMMVAAAIRDISARKAFEEELRLAKQQAEDATQEKSRFLAAASHDLRQPLQALRLYLSTLSVQLDQPKQIELSEKMNLSLDSMGGLLDALLDICTLESGSITPHKVEVPLVDFLKKMEACNSEQIAAKGLTFTCSPVTCVVKTDPALLARIVENYLTNAIRYTCAGTISIDCQLHDEHVCIAVSDTGQGIPEHELEGIFNDYHQLNNPVRDRTKGLGLGLSIVKKIAGILDHNTAVSSVVGKGSTFSVDVPLSQSSLLDALNESDNNHSFTKTMSCDGLTVLVVDDDPAIVDAMAELLGVFDMDVVTASCGKEALKHIQEGTQPDFILTDYRLPEMNGVELISQLRAATKKSIPVVIMSGDISDQTLEAGKLENCTVLAKPVNIDQLLSLIKPAGA</sequence>
<dbReference type="SUPFAM" id="SSF47384">
    <property type="entry name" value="Homodimeric domain of signal transducing histidine kinase"/>
    <property type="match status" value="1"/>
</dbReference>
<dbReference type="SMART" id="SM00448">
    <property type="entry name" value="REC"/>
    <property type="match status" value="1"/>
</dbReference>
<dbReference type="SMART" id="SM00086">
    <property type="entry name" value="PAC"/>
    <property type="match status" value="2"/>
</dbReference>
<dbReference type="InterPro" id="IPR013767">
    <property type="entry name" value="PAS_fold"/>
</dbReference>
<feature type="coiled-coil region" evidence="7">
    <location>
        <begin position="257"/>
        <end position="284"/>
    </location>
</feature>
<evidence type="ECO:0000259" key="11">
    <source>
        <dbReference type="PROSITE" id="PS50113"/>
    </source>
</evidence>
<dbReference type="SMART" id="SM00091">
    <property type="entry name" value="PAS"/>
    <property type="match status" value="2"/>
</dbReference>
<feature type="domain" description="PAS" evidence="10">
    <location>
        <begin position="17"/>
        <end position="61"/>
    </location>
</feature>
<evidence type="ECO:0000259" key="10">
    <source>
        <dbReference type="PROSITE" id="PS50112"/>
    </source>
</evidence>
<evidence type="ECO:0000259" key="8">
    <source>
        <dbReference type="PROSITE" id="PS50109"/>
    </source>
</evidence>
<proteinExistence type="predicted"/>
<dbReference type="CDD" id="cd00082">
    <property type="entry name" value="HisKA"/>
    <property type="match status" value="1"/>
</dbReference>
<dbReference type="InterPro" id="IPR005467">
    <property type="entry name" value="His_kinase_dom"/>
</dbReference>
<feature type="domain" description="PAC" evidence="11">
    <location>
        <begin position="216"/>
        <end position="266"/>
    </location>
</feature>
<dbReference type="Pfam" id="PF00072">
    <property type="entry name" value="Response_reg"/>
    <property type="match status" value="1"/>
</dbReference>
<comment type="catalytic activity">
    <reaction evidence="1">
        <text>ATP + protein L-histidine = ADP + protein N-phospho-L-histidine.</text>
        <dbReference type="EC" id="2.7.13.3"/>
    </reaction>
</comment>
<dbReference type="InterPro" id="IPR035965">
    <property type="entry name" value="PAS-like_dom_sf"/>
</dbReference>
<dbReference type="PANTHER" id="PTHR43047">
    <property type="entry name" value="TWO-COMPONENT HISTIDINE PROTEIN KINASE"/>
    <property type="match status" value="1"/>
</dbReference>
<keyword evidence="5" id="KW-0418">Kinase</keyword>